<evidence type="ECO:0000313" key="2">
    <source>
        <dbReference type="Proteomes" id="UP000245657"/>
    </source>
</evidence>
<reference evidence="1 2" key="1">
    <citation type="submission" date="2018-05" db="EMBL/GenBank/DDBJ databases">
        <title>Draft genome of Methanospirillum lacunae Ki8-1.</title>
        <authorList>
            <person name="Dueholm M.S."/>
            <person name="Nielsen P.H."/>
            <person name="Bakmann L.F."/>
            <person name="Otzen D.E."/>
        </authorList>
    </citation>
    <scope>NUCLEOTIDE SEQUENCE [LARGE SCALE GENOMIC DNA]</scope>
    <source>
        <strain evidence="1 2">Ki8-1</strain>
    </source>
</reference>
<dbReference type="RefSeq" id="WP_109967746.1">
    <property type="nucleotide sequence ID" value="NZ_CP176093.1"/>
</dbReference>
<dbReference type="EMBL" id="QGMY01000002">
    <property type="protein sequence ID" value="PWR74467.1"/>
    <property type="molecule type" value="Genomic_DNA"/>
</dbReference>
<gene>
    <name evidence="1" type="ORF">DK846_04800</name>
</gene>
<protein>
    <submittedName>
        <fullName evidence="1">Uncharacterized protein</fullName>
    </submittedName>
</protein>
<dbReference type="OrthoDB" id="377088at2157"/>
<dbReference type="SUPFAM" id="SSF56524">
    <property type="entry name" value="Oxidoreductase molybdopterin-binding domain"/>
    <property type="match status" value="1"/>
</dbReference>
<dbReference type="GeneID" id="97549863"/>
<name>A0A2V2NDN6_9EURY</name>
<proteinExistence type="predicted"/>
<comment type="caution">
    <text evidence="1">The sequence shown here is derived from an EMBL/GenBank/DDBJ whole genome shotgun (WGS) entry which is preliminary data.</text>
</comment>
<keyword evidence="2" id="KW-1185">Reference proteome</keyword>
<accession>A0A2V2NDN6</accession>
<evidence type="ECO:0000313" key="1">
    <source>
        <dbReference type="EMBL" id="PWR74467.1"/>
    </source>
</evidence>
<dbReference type="AlphaFoldDB" id="A0A2V2NDN6"/>
<dbReference type="InterPro" id="IPR036374">
    <property type="entry name" value="OxRdtase_Mopterin-bd_sf"/>
</dbReference>
<dbReference type="Proteomes" id="UP000245657">
    <property type="component" value="Unassembled WGS sequence"/>
</dbReference>
<organism evidence="1 2">
    <name type="scientific">Methanospirillum lacunae</name>
    <dbReference type="NCBI Taxonomy" id="668570"/>
    <lineage>
        <taxon>Archaea</taxon>
        <taxon>Methanobacteriati</taxon>
        <taxon>Methanobacteriota</taxon>
        <taxon>Stenosarchaea group</taxon>
        <taxon>Methanomicrobia</taxon>
        <taxon>Methanomicrobiales</taxon>
        <taxon>Methanospirillaceae</taxon>
        <taxon>Methanospirillum</taxon>
    </lineage>
</organism>
<sequence length="204" mass="22473">MVFSGVQVTADEPGLVIVEKNKDTSEILSKTEYSFADINTSMTSIGAPGGILLSFQGPTFDPSNLWDPEASLNIDNLKTKVIGVPVKEILDKANYSGKIINVTFVAEDGFQKTLPSENIINPPKDQGLPILAYWYADQGLLPEDNGYRLYFTAPDGLYGNTDMKNTLPESYQHYFYNSADKILYPSAKGMSVAKIAEIDLQMDK</sequence>